<reference evidence="2" key="1">
    <citation type="submission" date="2020-11" db="EMBL/GenBank/DDBJ databases">
        <authorList>
            <consortium name="DOE Joint Genome Institute"/>
            <person name="Ahrendt S."/>
            <person name="Riley R."/>
            <person name="Andreopoulos W."/>
            <person name="Labutti K."/>
            <person name="Pangilinan J."/>
            <person name="Ruiz-Duenas F.J."/>
            <person name="Barrasa J.M."/>
            <person name="Sanchez-Garcia M."/>
            <person name="Camarero S."/>
            <person name="Miyauchi S."/>
            <person name="Serrano A."/>
            <person name="Linde D."/>
            <person name="Babiker R."/>
            <person name="Drula E."/>
            <person name="Ayuso-Fernandez I."/>
            <person name="Pacheco R."/>
            <person name="Padilla G."/>
            <person name="Ferreira P."/>
            <person name="Barriuso J."/>
            <person name="Kellner H."/>
            <person name="Castanera R."/>
            <person name="Alfaro M."/>
            <person name="Ramirez L."/>
            <person name="Pisabarro A.G."/>
            <person name="Kuo A."/>
            <person name="Tritt A."/>
            <person name="Lipzen A."/>
            <person name="He G."/>
            <person name="Yan M."/>
            <person name="Ng V."/>
            <person name="Cullen D."/>
            <person name="Martin F."/>
            <person name="Rosso M.-N."/>
            <person name="Henrissat B."/>
            <person name="Hibbett D."/>
            <person name="Martinez A.T."/>
            <person name="Grigoriev I.V."/>
        </authorList>
    </citation>
    <scope>NUCLEOTIDE SEQUENCE</scope>
    <source>
        <strain evidence="2">MF-IS2</strain>
    </source>
</reference>
<feature type="region of interest" description="Disordered" evidence="1">
    <location>
        <begin position="1"/>
        <end position="65"/>
    </location>
</feature>
<feature type="region of interest" description="Disordered" evidence="1">
    <location>
        <begin position="179"/>
        <end position="198"/>
    </location>
</feature>
<dbReference type="Proteomes" id="UP000807342">
    <property type="component" value="Unassembled WGS sequence"/>
</dbReference>
<evidence type="ECO:0000313" key="2">
    <source>
        <dbReference type="EMBL" id="KAF9451145.1"/>
    </source>
</evidence>
<gene>
    <name evidence="2" type="ORF">P691DRAFT_787776</name>
</gene>
<feature type="compositionally biased region" description="Polar residues" evidence="1">
    <location>
        <begin position="1"/>
        <end position="11"/>
    </location>
</feature>
<dbReference type="EMBL" id="MU151090">
    <property type="protein sequence ID" value="KAF9451145.1"/>
    <property type="molecule type" value="Genomic_DNA"/>
</dbReference>
<feature type="compositionally biased region" description="Basic residues" evidence="1">
    <location>
        <begin position="186"/>
        <end position="198"/>
    </location>
</feature>
<protein>
    <submittedName>
        <fullName evidence="2">Uncharacterized protein</fullName>
    </submittedName>
</protein>
<organism evidence="2 3">
    <name type="scientific">Macrolepiota fuliginosa MF-IS2</name>
    <dbReference type="NCBI Taxonomy" id="1400762"/>
    <lineage>
        <taxon>Eukaryota</taxon>
        <taxon>Fungi</taxon>
        <taxon>Dikarya</taxon>
        <taxon>Basidiomycota</taxon>
        <taxon>Agaricomycotina</taxon>
        <taxon>Agaricomycetes</taxon>
        <taxon>Agaricomycetidae</taxon>
        <taxon>Agaricales</taxon>
        <taxon>Agaricineae</taxon>
        <taxon>Agaricaceae</taxon>
        <taxon>Macrolepiota</taxon>
    </lineage>
</organism>
<keyword evidence="3" id="KW-1185">Reference proteome</keyword>
<name>A0A9P5XKC4_9AGAR</name>
<dbReference type="AlphaFoldDB" id="A0A9P5XKC4"/>
<evidence type="ECO:0000313" key="3">
    <source>
        <dbReference type="Proteomes" id="UP000807342"/>
    </source>
</evidence>
<accession>A0A9P5XKC4</accession>
<comment type="caution">
    <text evidence="2">The sequence shown here is derived from an EMBL/GenBank/DDBJ whole genome shotgun (WGS) entry which is preliminary data.</text>
</comment>
<evidence type="ECO:0000256" key="1">
    <source>
        <dbReference type="SAM" id="MobiDB-lite"/>
    </source>
</evidence>
<sequence>MAQGAQSNFVHSQGGPAPPQECSYFPSRNQPTYQALPHLSRSPSRECDQGPPRPPSADFSSGLSGEVDGLNVSDADVEIAPLFPAKKENTTIPEYGKAFAKDMLLHQIYLHLLLQLPYLYFSRVDRILREVHLTNVKIGEIVLRVGAHDLEVMQGQIVGYHDETANILPPAHKQLKREREGLQRWGSKRNHRRVSSER</sequence>
<proteinExistence type="predicted"/>